<evidence type="ECO:0000256" key="1">
    <source>
        <dbReference type="PROSITE-ProRule" id="PRU00278"/>
    </source>
</evidence>
<keyword evidence="1" id="KW-0697">Rotamase</keyword>
<dbReference type="InterPro" id="IPR027304">
    <property type="entry name" value="Trigger_fact/SurA_dom_sf"/>
</dbReference>
<reference evidence="3 4" key="1">
    <citation type="submission" date="2016-02" db="EMBL/GenBank/DDBJ databases">
        <title>Comparison of Clostridium stercorarium subspecies using comparative genomics and transcriptomics.</title>
        <authorList>
            <person name="Schellenberg J."/>
            <person name="Thallinger G."/>
            <person name="Levin D.B."/>
            <person name="Zhang X."/>
            <person name="Alvare G."/>
            <person name="Fristensky B."/>
            <person name="Sparling R."/>
        </authorList>
    </citation>
    <scope>NUCLEOTIDE SEQUENCE [LARGE SCALE GENOMIC DNA]</scope>
    <source>
        <strain evidence="3 4">DSM 9219</strain>
    </source>
</reference>
<name>A0A1B1YNL5_THEST</name>
<dbReference type="InterPro" id="IPR000297">
    <property type="entry name" value="PPIase_PpiC"/>
</dbReference>
<dbReference type="GO" id="GO:0003755">
    <property type="term" value="F:peptidyl-prolyl cis-trans isomerase activity"/>
    <property type="evidence" value="ECO:0007669"/>
    <property type="project" value="UniProtKB-KW"/>
</dbReference>
<protein>
    <submittedName>
        <fullName evidence="3">Peptidylprolyl isomerase</fullName>
    </submittedName>
</protein>
<evidence type="ECO:0000313" key="4">
    <source>
        <dbReference type="Proteomes" id="UP000092931"/>
    </source>
</evidence>
<dbReference type="AlphaFoldDB" id="A0A1B1YNL5"/>
<sequence>MKKALIIILIVVVFAAGVLYFILDSRSYVAKVGGQKIMNYEYVFFLNTQKRVTESEAGVNDEEEKKELWTNTVDGEDPVAIVMNQALEIAKEFKVQLIKAKEANFKLSDAERKEINQNLNNWLKNEENRNYVKNKLGISIRQFKDVMVKSQLVSRFAYDYMQKHSDAVTVTDEEAEQYYNENRKNLDDVTVTYIFVSADENMDSGQKAEKRKLAEEILEKIRQGADMASLVKEYSEDPGVNESDGTHTFKYSSESHPQEVKDWAFGARIGDLGIVQTETGYYVIRLENRSDFEDKKELARSELKAKKLNEYYQNQVKDWLNDPYFNLIKNEKTLNSVTRKVFEK</sequence>
<dbReference type="SUPFAM" id="SSF109998">
    <property type="entry name" value="Triger factor/SurA peptide-binding domain-like"/>
    <property type="match status" value="1"/>
</dbReference>
<dbReference type="RefSeq" id="WP_065821101.1">
    <property type="nucleotide sequence ID" value="NZ_CP014673.1"/>
</dbReference>
<dbReference type="Proteomes" id="UP000092931">
    <property type="component" value="Chromosome"/>
</dbReference>
<keyword evidence="1 3" id="KW-0413">Isomerase</keyword>
<dbReference type="PROSITE" id="PS50198">
    <property type="entry name" value="PPIC_PPIASE_2"/>
    <property type="match status" value="1"/>
</dbReference>
<evidence type="ECO:0000259" key="2">
    <source>
        <dbReference type="PROSITE" id="PS50198"/>
    </source>
</evidence>
<organism evidence="3 4">
    <name type="scientific">Thermoclostridium stercorarium subsp. leptospartum DSM 9219</name>
    <dbReference type="NCBI Taxonomy" id="1346611"/>
    <lineage>
        <taxon>Bacteria</taxon>
        <taxon>Bacillati</taxon>
        <taxon>Bacillota</taxon>
        <taxon>Clostridia</taxon>
        <taxon>Eubacteriales</taxon>
        <taxon>Oscillospiraceae</taxon>
        <taxon>Thermoclostridium</taxon>
    </lineage>
</organism>
<dbReference type="SUPFAM" id="SSF54534">
    <property type="entry name" value="FKBP-like"/>
    <property type="match status" value="1"/>
</dbReference>
<gene>
    <name evidence="3" type="ORF">CSTERLE_12465</name>
</gene>
<feature type="domain" description="PpiC" evidence="2">
    <location>
        <begin position="186"/>
        <end position="288"/>
    </location>
</feature>
<proteinExistence type="predicted"/>
<dbReference type="PANTHER" id="PTHR47245">
    <property type="entry name" value="PEPTIDYLPROLYL ISOMERASE"/>
    <property type="match status" value="1"/>
</dbReference>
<dbReference type="InterPro" id="IPR046357">
    <property type="entry name" value="PPIase_dom_sf"/>
</dbReference>
<dbReference type="InterPro" id="IPR050245">
    <property type="entry name" value="PrsA_foldase"/>
</dbReference>
<dbReference type="Gene3D" id="3.10.50.40">
    <property type="match status" value="1"/>
</dbReference>
<dbReference type="EMBL" id="CP014673">
    <property type="protein sequence ID" value="ANX02326.1"/>
    <property type="molecule type" value="Genomic_DNA"/>
</dbReference>
<evidence type="ECO:0000313" key="3">
    <source>
        <dbReference type="EMBL" id="ANX02326.1"/>
    </source>
</evidence>
<dbReference type="PANTHER" id="PTHR47245:SF2">
    <property type="entry name" value="PEPTIDYL-PROLYL CIS-TRANS ISOMERASE HP_0175-RELATED"/>
    <property type="match status" value="1"/>
</dbReference>
<dbReference type="Pfam" id="PF13616">
    <property type="entry name" value="Rotamase_3"/>
    <property type="match status" value="1"/>
</dbReference>
<accession>A0A1B1YNL5</accession>